<evidence type="ECO:0000313" key="2">
    <source>
        <dbReference type="Proteomes" id="UP000530268"/>
    </source>
</evidence>
<dbReference type="EMBL" id="JACIEI010000016">
    <property type="protein sequence ID" value="MBB3995596.1"/>
    <property type="molecule type" value="Genomic_DNA"/>
</dbReference>
<dbReference type="Proteomes" id="UP000530268">
    <property type="component" value="Unassembled WGS sequence"/>
</dbReference>
<comment type="caution">
    <text evidence="1">The sequence shown here is derived from an EMBL/GenBank/DDBJ whole genome shotgun (WGS) entry which is preliminary data.</text>
</comment>
<sequence>MEKITPDDPKGLIYEAFRIEGITKSECRTIFLEWALSLGVGRETHSAMRRLLEAHGQDADHPMSEVISEGLYSIATPQRRGGWRSRKRD</sequence>
<protein>
    <submittedName>
        <fullName evidence="1">Uncharacterized protein</fullName>
    </submittedName>
</protein>
<reference evidence="1 2" key="1">
    <citation type="submission" date="2020-08" db="EMBL/GenBank/DDBJ databases">
        <title>Genomic Encyclopedia of Type Strains, Phase IV (KMG-IV): sequencing the most valuable type-strain genomes for metagenomic binning, comparative biology and taxonomic classification.</title>
        <authorList>
            <person name="Goeker M."/>
        </authorList>
    </citation>
    <scope>NUCLEOTIDE SEQUENCE [LARGE SCALE GENOMIC DNA]</scope>
    <source>
        <strain evidence="1 2">DSM 102234</strain>
    </source>
</reference>
<evidence type="ECO:0000313" key="1">
    <source>
        <dbReference type="EMBL" id="MBB3995596.1"/>
    </source>
</evidence>
<accession>A0A7W6H143</accession>
<proteinExistence type="predicted"/>
<dbReference type="AlphaFoldDB" id="A0A7W6H143"/>
<organism evidence="1 2">
    <name type="scientific">Sulfitobacter undariae</name>
    <dbReference type="NCBI Taxonomy" id="1563671"/>
    <lineage>
        <taxon>Bacteria</taxon>
        <taxon>Pseudomonadati</taxon>
        <taxon>Pseudomonadota</taxon>
        <taxon>Alphaproteobacteria</taxon>
        <taxon>Rhodobacterales</taxon>
        <taxon>Roseobacteraceae</taxon>
        <taxon>Sulfitobacter</taxon>
    </lineage>
</organism>
<dbReference type="RefSeq" id="WP_184567646.1">
    <property type="nucleotide sequence ID" value="NZ_JACIEI010000016.1"/>
</dbReference>
<keyword evidence="2" id="KW-1185">Reference proteome</keyword>
<gene>
    <name evidence="1" type="ORF">GGR95_003253</name>
</gene>
<name>A0A7W6H143_9RHOB</name>